<dbReference type="Gene3D" id="3.40.50.1820">
    <property type="entry name" value="alpha/beta hydrolase"/>
    <property type="match status" value="1"/>
</dbReference>
<dbReference type="GO" id="GO:0016787">
    <property type="term" value="F:hydrolase activity"/>
    <property type="evidence" value="ECO:0007669"/>
    <property type="project" value="UniProtKB-KW"/>
</dbReference>
<dbReference type="Proteomes" id="UP000249396">
    <property type="component" value="Unassembled WGS sequence"/>
</dbReference>
<reference evidence="2 3" key="1">
    <citation type="journal article" date="2018" name="Aquat. Microb. Ecol.">
        <title>Gammaproteobacterial methanotrophs dominate.</title>
        <authorList>
            <person name="Rissanen A.J."/>
            <person name="Saarenheimo J."/>
            <person name="Tiirola M."/>
            <person name="Peura S."/>
            <person name="Aalto S.L."/>
            <person name="Karvinen A."/>
            <person name="Nykanen H."/>
        </authorList>
    </citation>
    <scope>NUCLEOTIDE SEQUENCE [LARGE SCALE GENOMIC DNA]</scope>
    <source>
        <strain evidence="2">AMbin10</strain>
    </source>
</reference>
<dbReference type="InterPro" id="IPR000073">
    <property type="entry name" value="AB_hydrolase_1"/>
</dbReference>
<dbReference type="EMBL" id="QJPH01000431">
    <property type="protein sequence ID" value="PZN74417.1"/>
    <property type="molecule type" value="Genomic_DNA"/>
</dbReference>
<dbReference type="PANTHER" id="PTHR43194">
    <property type="entry name" value="HYDROLASE ALPHA/BETA FOLD FAMILY"/>
    <property type="match status" value="1"/>
</dbReference>
<protein>
    <submittedName>
        <fullName evidence="2">Alpha/beta hydrolase</fullName>
    </submittedName>
</protein>
<sequence length="303" mass="34102">MTQKQFRSAQPSTQERVLTNWVFLRGLVRESAHWDDFPDIFRAAIPGARVHLIDLPGNGQHWRLPSPLSLRETMEAVRAEALAAMQAQCRSDTALTYTTNSKHVRGDGLLPYYLLTISLGSMVAVEWANRHSDELAGAVLINTSLRGLSPLHQRLSLRAWPLIAHIVAATDAAKRERLIFELTSSLPDPSASLIENRVATHRFHPVQLKNVFRQLWAAARYLPPLEKPPIPLLLLNSKGDRMVDPSCTQAMAQRWGIEPKIHPWAGHDLPLDDSEWVITAVLDWLERGLKHHDSSIPAEMTVF</sequence>
<organism evidence="2 3">
    <name type="scientific">Candidatus Methylumidiphilus alinenensis</name>
    <dbReference type="NCBI Taxonomy" id="2202197"/>
    <lineage>
        <taxon>Bacteria</taxon>
        <taxon>Pseudomonadati</taxon>
        <taxon>Pseudomonadota</taxon>
        <taxon>Gammaproteobacteria</taxon>
        <taxon>Methylococcales</taxon>
        <taxon>Candidatus Methylumidiphilus</taxon>
    </lineage>
</organism>
<keyword evidence="2" id="KW-0378">Hydrolase</keyword>
<dbReference type="PANTHER" id="PTHR43194:SF2">
    <property type="entry name" value="PEROXISOMAL MEMBRANE PROTEIN LPX1"/>
    <property type="match status" value="1"/>
</dbReference>
<accession>A0A2W4SSL7</accession>
<evidence type="ECO:0000313" key="2">
    <source>
        <dbReference type="EMBL" id="PZN74417.1"/>
    </source>
</evidence>
<evidence type="ECO:0000313" key="3">
    <source>
        <dbReference type="Proteomes" id="UP000249396"/>
    </source>
</evidence>
<gene>
    <name evidence="2" type="ORF">DM484_21475</name>
</gene>
<dbReference type="AlphaFoldDB" id="A0A2W4SSL7"/>
<comment type="caution">
    <text evidence="2">The sequence shown here is derived from an EMBL/GenBank/DDBJ whole genome shotgun (WGS) entry which is preliminary data.</text>
</comment>
<dbReference type="Pfam" id="PF12697">
    <property type="entry name" value="Abhydrolase_6"/>
    <property type="match status" value="1"/>
</dbReference>
<evidence type="ECO:0000259" key="1">
    <source>
        <dbReference type="Pfam" id="PF12697"/>
    </source>
</evidence>
<feature type="domain" description="AB hydrolase-1" evidence="1">
    <location>
        <begin position="22"/>
        <end position="278"/>
    </location>
</feature>
<dbReference type="InterPro" id="IPR050228">
    <property type="entry name" value="Carboxylesterase_BioH"/>
</dbReference>
<proteinExistence type="predicted"/>
<dbReference type="SUPFAM" id="SSF53474">
    <property type="entry name" value="alpha/beta-Hydrolases"/>
    <property type="match status" value="1"/>
</dbReference>
<dbReference type="InterPro" id="IPR029058">
    <property type="entry name" value="AB_hydrolase_fold"/>
</dbReference>
<name>A0A2W4SSL7_9GAMM</name>